<name>A0ABS9TQZ7_9PSEU</name>
<gene>
    <name evidence="4" type="ORF">MMF94_35060</name>
</gene>
<dbReference type="PANTHER" id="PTHR42760:SF133">
    <property type="entry name" value="3-OXOACYL-[ACYL-CARRIER-PROTEIN] REDUCTASE"/>
    <property type="match status" value="1"/>
</dbReference>
<protein>
    <submittedName>
        <fullName evidence="4">SDR family oxidoreductase</fullName>
    </submittedName>
</protein>
<sequence>MQHQATGQSATDGVVIVTGGSKGIGRQYCLDLAKRGYRVVVADIAGPGAVAAEITENGGNALGIEADVTSENDSRMMAETVVDEWGSITALVNNAGYFTSIAKTPFDELTPKDWQMAFDVNVMGTWLCCKAVYPYMKKRRYGKIVNTSSMTVPTGVPGFLHYVSSKAAIVGLTRALARELGEHGIAVNTISPCYIPHDEGYSSRQDPAMGTALMNERAFKREMVPQDLVGTLHYLVSRDSDFVTGQNLFVNGGRVFT</sequence>
<evidence type="ECO:0000313" key="5">
    <source>
        <dbReference type="Proteomes" id="UP001299970"/>
    </source>
</evidence>
<dbReference type="SMART" id="SM00822">
    <property type="entry name" value="PKS_KR"/>
    <property type="match status" value="1"/>
</dbReference>
<dbReference type="InterPro" id="IPR036291">
    <property type="entry name" value="NAD(P)-bd_dom_sf"/>
</dbReference>
<reference evidence="4 5" key="1">
    <citation type="submission" date="2022-03" db="EMBL/GenBank/DDBJ databases">
        <title>Pseudonocardia alaer sp. nov., a novel actinomycete isolated from reed forest soil.</title>
        <authorList>
            <person name="Wang L."/>
        </authorList>
    </citation>
    <scope>NUCLEOTIDE SEQUENCE [LARGE SCALE GENOMIC DNA]</scope>
    <source>
        <strain evidence="4 5">Y-16303</strain>
    </source>
</reference>
<comment type="caution">
    <text evidence="4">The sequence shown here is derived from an EMBL/GenBank/DDBJ whole genome shotgun (WGS) entry which is preliminary data.</text>
</comment>
<dbReference type="PANTHER" id="PTHR42760">
    <property type="entry name" value="SHORT-CHAIN DEHYDROGENASES/REDUCTASES FAMILY MEMBER"/>
    <property type="match status" value="1"/>
</dbReference>
<keyword evidence="2" id="KW-0560">Oxidoreductase</keyword>
<dbReference type="Pfam" id="PF13561">
    <property type="entry name" value="adh_short_C2"/>
    <property type="match status" value="1"/>
</dbReference>
<comment type="similarity">
    <text evidence="1">Belongs to the short-chain dehydrogenases/reductases (SDR) family.</text>
</comment>
<organism evidence="4 5">
    <name type="scientific">Pseudonocardia alaniniphila</name>
    <dbReference type="NCBI Taxonomy" id="75291"/>
    <lineage>
        <taxon>Bacteria</taxon>
        <taxon>Bacillati</taxon>
        <taxon>Actinomycetota</taxon>
        <taxon>Actinomycetes</taxon>
        <taxon>Pseudonocardiales</taxon>
        <taxon>Pseudonocardiaceae</taxon>
        <taxon>Pseudonocardia</taxon>
    </lineage>
</organism>
<evidence type="ECO:0000256" key="1">
    <source>
        <dbReference type="ARBA" id="ARBA00006484"/>
    </source>
</evidence>
<dbReference type="PRINTS" id="PR00080">
    <property type="entry name" value="SDRFAMILY"/>
</dbReference>
<accession>A0ABS9TQZ7</accession>
<dbReference type="SUPFAM" id="SSF51735">
    <property type="entry name" value="NAD(P)-binding Rossmann-fold domains"/>
    <property type="match status" value="1"/>
</dbReference>
<dbReference type="InterPro" id="IPR020904">
    <property type="entry name" value="Sc_DH/Rdtase_CS"/>
</dbReference>
<keyword evidence="5" id="KW-1185">Reference proteome</keyword>
<dbReference type="RefSeq" id="WP_241041759.1">
    <property type="nucleotide sequence ID" value="NZ_BAAAJF010000029.1"/>
</dbReference>
<dbReference type="InterPro" id="IPR057326">
    <property type="entry name" value="KR_dom"/>
</dbReference>
<dbReference type="Proteomes" id="UP001299970">
    <property type="component" value="Unassembled WGS sequence"/>
</dbReference>
<dbReference type="EMBL" id="JAKXMK010000038">
    <property type="protein sequence ID" value="MCH6170951.1"/>
    <property type="molecule type" value="Genomic_DNA"/>
</dbReference>
<dbReference type="InterPro" id="IPR002347">
    <property type="entry name" value="SDR_fam"/>
</dbReference>
<dbReference type="PRINTS" id="PR00081">
    <property type="entry name" value="GDHRDH"/>
</dbReference>
<evidence type="ECO:0000256" key="2">
    <source>
        <dbReference type="ARBA" id="ARBA00023002"/>
    </source>
</evidence>
<evidence type="ECO:0000313" key="4">
    <source>
        <dbReference type="EMBL" id="MCH6170951.1"/>
    </source>
</evidence>
<feature type="domain" description="Ketoreductase" evidence="3">
    <location>
        <begin position="13"/>
        <end position="193"/>
    </location>
</feature>
<proteinExistence type="inferred from homology"/>
<dbReference type="CDD" id="cd05233">
    <property type="entry name" value="SDR_c"/>
    <property type="match status" value="1"/>
</dbReference>
<dbReference type="PROSITE" id="PS00061">
    <property type="entry name" value="ADH_SHORT"/>
    <property type="match status" value="1"/>
</dbReference>
<evidence type="ECO:0000259" key="3">
    <source>
        <dbReference type="SMART" id="SM00822"/>
    </source>
</evidence>
<dbReference type="Gene3D" id="3.40.50.720">
    <property type="entry name" value="NAD(P)-binding Rossmann-like Domain"/>
    <property type="match status" value="1"/>
</dbReference>